<dbReference type="InterPro" id="IPR035919">
    <property type="entry name" value="EAL_sf"/>
</dbReference>
<dbReference type="EMBL" id="JBBUTG010000024">
    <property type="protein sequence ID" value="MEK8034041.1"/>
    <property type="molecule type" value="Genomic_DNA"/>
</dbReference>
<evidence type="ECO:0000313" key="6">
    <source>
        <dbReference type="Proteomes" id="UP001371218"/>
    </source>
</evidence>
<dbReference type="CDD" id="cd17569">
    <property type="entry name" value="REC_HupR-like"/>
    <property type="match status" value="1"/>
</dbReference>
<dbReference type="InterPro" id="IPR011006">
    <property type="entry name" value="CheY-like_superfamily"/>
</dbReference>
<dbReference type="Gene3D" id="3.40.50.2300">
    <property type="match status" value="1"/>
</dbReference>
<dbReference type="Proteomes" id="UP001371218">
    <property type="component" value="Unassembled WGS sequence"/>
</dbReference>
<evidence type="ECO:0000256" key="1">
    <source>
        <dbReference type="PROSITE-ProRule" id="PRU00169"/>
    </source>
</evidence>
<dbReference type="PANTHER" id="PTHR33121:SF71">
    <property type="entry name" value="OXYGEN SENSOR PROTEIN DOSP"/>
    <property type="match status" value="1"/>
</dbReference>
<organism evidence="5 6">
    <name type="scientific">Ideonella lacteola</name>
    <dbReference type="NCBI Taxonomy" id="2984193"/>
    <lineage>
        <taxon>Bacteria</taxon>
        <taxon>Pseudomonadati</taxon>
        <taxon>Pseudomonadota</taxon>
        <taxon>Betaproteobacteria</taxon>
        <taxon>Burkholderiales</taxon>
        <taxon>Sphaerotilaceae</taxon>
        <taxon>Ideonella</taxon>
    </lineage>
</organism>
<evidence type="ECO:0000313" key="5">
    <source>
        <dbReference type="EMBL" id="MEK8034041.1"/>
    </source>
</evidence>
<dbReference type="InterPro" id="IPR001633">
    <property type="entry name" value="EAL_dom"/>
</dbReference>
<name>A0ABU9BVZ7_9BURK</name>
<reference evidence="5 6" key="1">
    <citation type="submission" date="2024-04" db="EMBL/GenBank/DDBJ databases">
        <title>Novel species of the genus Ideonella isolated from streams.</title>
        <authorList>
            <person name="Lu H."/>
        </authorList>
    </citation>
    <scope>NUCLEOTIDE SEQUENCE [LARGE SCALE GENOMIC DNA]</scope>
    <source>
        <strain evidence="5 6">DXS29W</strain>
    </source>
</reference>
<dbReference type="InterPro" id="IPR050706">
    <property type="entry name" value="Cyclic-di-GMP_PDE-like"/>
</dbReference>
<sequence>MKPHDLMPHPGRRITQIAGGLTEALERGELSLAYQPQVCLATGEVVGAEALMRWHSAELGEVPPSEFVPVAEACGLIGPLGLWALRTACAQAAAWRAARLPALRVSVNVAPHQFSGADMVAEVRQALAAHGLPAQALGIEITEGALMQDAHRVADALRQLQSDGVEISLDDFGTGYSSLSRLRDLPIDLVKIDRSFVADVGAAASSASVTRSVIRLAKELHMQVLAEGVETEEQLKQLVKHGCDRIQGWVFGKAMSSDDFAELLASRRRLPEEMTHRHSHQRTLLLVDDEENILSALRRLVRRDGYRVLTASSGQEGLTLLRAHHVDVIISDQRMPGMTGVEFLRQAKLEYPDTIRMTLSGYTDLQSIIDAVNEGAVYKFLTKPWDDALLREHIAQAFRQRELAEENRRLAHEVSSANSELAAANRRLEHSVRREHDLLRTMQTAAGNARDMVDLVPIAIFGFDPDGLLVYANQRARKVFPAWCAGIGDSPDPALRGVLTQTPPDAQQGCRVRLGGSDFEAWVGRLALGTAESGSLLMLRVVGVADSA</sequence>
<comment type="caution">
    <text evidence="5">The sequence shown here is derived from an EMBL/GenBank/DDBJ whole genome shotgun (WGS) entry which is preliminary data.</text>
</comment>
<feature type="domain" description="EAL" evidence="4">
    <location>
        <begin position="14"/>
        <end position="268"/>
    </location>
</feature>
<dbReference type="PROSITE" id="PS50883">
    <property type="entry name" value="EAL"/>
    <property type="match status" value="1"/>
</dbReference>
<keyword evidence="2" id="KW-0175">Coiled coil</keyword>
<dbReference type="Gene3D" id="3.20.20.450">
    <property type="entry name" value="EAL domain"/>
    <property type="match status" value="1"/>
</dbReference>
<dbReference type="Pfam" id="PF00072">
    <property type="entry name" value="Response_reg"/>
    <property type="match status" value="1"/>
</dbReference>
<feature type="domain" description="Response regulatory" evidence="3">
    <location>
        <begin position="283"/>
        <end position="398"/>
    </location>
</feature>
<dbReference type="SUPFAM" id="SSF141868">
    <property type="entry name" value="EAL domain-like"/>
    <property type="match status" value="1"/>
</dbReference>
<dbReference type="PROSITE" id="PS50110">
    <property type="entry name" value="RESPONSE_REGULATORY"/>
    <property type="match status" value="1"/>
</dbReference>
<feature type="coiled-coil region" evidence="2">
    <location>
        <begin position="400"/>
        <end position="427"/>
    </location>
</feature>
<keyword evidence="1" id="KW-0597">Phosphoprotein</keyword>
<proteinExistence type="predicted"/>
<gene>
    <name evidence="5" type="ORF">AACH06_24725</name>
</gene>
<evidence type="ECO:0000259" key="3">
    <source>
        <dbReference type="PROSITE" id="PS50110"/>
    </source>
</evidence>
<evidence type="ECO:0000256" key="2">
    <source>
        <dbReference type="SAM" id="Coils"/>
    </source>
</evidence>
<dbReference type="InterPro" id="IPR001789">
    <property type="entry name" value="Sig_transdc_resp-reg_receiver"/>
</dbReference>
<dbReference type="SUPFAM" id="SSF52172">
    <property type="entry name" value="CheY-like"/>
    <property type="match status" value="1"/>
</dbReference>
<dbReference type="Pfam" id="PF00563">
    <property type="entry name" value="EAL"/>
    <property type="match status" value="1"/>
</dbReference>
<dbReference type="SMART" id="SM00448">
    <property type="entry name" value="REC"/>
    <property type="match status" value="1"/>
</dbReference>
<dbReference type="PANTHER" id="PTHR33121">
    <property type="entry name" value="CYCLIC DI-GMP PHOSPHODIESTERASE PDEF"/>
    <property type="match status" value="1"/>
</dbReference>
<dbReference type="SMART" id="SM00052">
    <property type="entry name" value="EAL"/>
    <property type="match status" value="1"/>
</dbReference>
<protein>
    <submittedName>
        <fullName evidence="5">EAL domain-containing protein</fullName>
    </submittedName>
</protein>
<keyword evidence="6" id="KW-1185">Reference proteome</keyword>
<feature type="modified residue" description="4-aspartylphosphate" evidence="1">
    <location>
        <position position="332"/>
    </location>
</feature>
<accession>A0ABU9BVZ7</accession>
<dbReference type="RefSeq" id="WP_341428465.1">
    <property type="nucleotide sequence ID" value="NZ_JBBUTG010000024.1"/>
</dbReference>
<evidence type="ECO:0000259" key="4">
    <source>
        <dbReference type="PROSITE" id="PS50883"/>
    </source>
</evidence>
<dbReference type="CDD" id="cd01948">
    <property type="entry name" value="EAL"/>
    <property type="match status" value="1"/>
</dbReference>